<gene>
    <name evidence="1" type="ORF">Ddye_020863</name>
</gene>
<keyword evidence="2" id="KW-1185">Reference proteome</keyword>
<organism evidence="1 2">
    <name type="scientific">Dipteronia dyeriana</name>
    <dbReference type="NCBI Taxonomy" id="168575"/>
    <lineage>
        <taxon>Eukaryota</taxon>
        <taxon>Viridiplantae</taxon>
        <taxon>Streptophyta</taxon>
        <taxon>Embryophyta</taxon>
        <taxon>Tracheophyta</taxon>
        <taxon>Spermatophyta</taxon>
        <taxon>Magnoliopsida</taxon>
        <taxon>eudicotyledons</taxon>
        <taxon>Gunneridae</taxon>
        <taxon>Pentapetalae</taxon>
        <taxon>rosids</taxon>
        <taxon>malvids</taxon>
        <taxon>Sapindales</taxon>
        <taxon>Sapindaceae</taxon>
        <taxon>Hippocastanoideae</taxon>
        <taxon>Acereae</taxon>
        <taxon>Dipteronia</taxon>
    </lineage>
</organism>
<name>A0AAD9U1C5_9ROSI</name>
<dbReference type="AlphaFoldDB" id="A0AAD9U1C5"/>
<reference evidence="1" key="1">
    <citation type="journal article" date="2023" name="Plant J.">
        <title>Genome sequences and population genomics provide insights into the demographic history, inbreeding, and mutation load of two 'living fossil' tree species of Dipteronia.</title>
        <authorList>
            <person name="Feng Y."/>
            <person name="Comes H.P."/>
            <person name="Chen J."/>
            <person name="Zhu S."/>
            <person name="Lu R."/>
            <person name="Zhang X."/>
            <person name="Li P."/>
            <person name="Qiu J."/>
            <person name="Olsen K.M."/>
            <person name="Qiu Y."/>
        </authorList>
    </citation>
    <scope>NUCLEOTIDE SEQUENCE</scope>
    <source>
        <strain evidence="1">KIB01</strain>
    </source>
</reference>
<sequence>MGDNTVFMLHESDTEFISEFPDSTDTDTITQFYQSFQLKPLSGPHVSIQILLEKYSKPIDVIVYIDTGSHNTVINPKILPLEYWKSYIHYFKAANESRTITEKSIEENFD</sequence>
<comment type="caution">
    <text evidence="1">The sequence shown here is derived from an EMBL/GenBank/DDBJ whole genome shotgun (WGS) entry which is preliminary data.</text>
</comment>
<protein>
    <submittedName>
        <fullName evidence="1">Uncharacterized protein</fullName>
    </submittedName>
</protein>
<dbReference type="Proteomes" id="UP001280121">
    <property type="component" value="Unassembled WGS sequence"/>
</dbReference>
<evidence type="ECO:0000313" key="1">
    <source>
        <dbReference type="EMBL" id="KAK2645668.1"/>
    </source>
</evidence>
<dbReference type="EMBL" id="JANJYI010000006">
    <property type="protein sequence ID" value="KAK2645668.1"/>
    <property type="molecule type" value="Genomic_DNA"/>
</dbReference>
<evidence type="ECO:0000313" key="2">
    <source>
        <dbReference type="Proteomes" id="UP001280121"/>
    </source>
</evidence>
<proteinExistence type="predicted"/>
<accession>A0AAD9U1C5</accession>